<feature type="transmembrane region" description="Helical" evidence="6">
    <location>
        <begin position="31"/>
        <end position="50"/>
    </location>
</feature>
<evidence type="ECO:0000313" key="7">
    <source>
        <dbReference type="EMBL" id="MFB9819989.1"/>
    </source>
</evidence>
<evidence type="ECO:0000256" key="6">
    <source>
        <dbReference type="SAM" id="Phobius"/>
    </source>
</evidence>
<evidence type="ECO:0000313" key="8">
    <source>
        <dbReference type="Proteomes" id="UP001589702"/>
    </source>
</evidence>
<name>A0ABV5XZ15_ARTRM</name>
<protein>
    <submittedName>
        <fullName evidence="7">ABC transporter permease</fullName>
    </submittedName>
</protein>
<keyword evidence="5 6" id="KW-0472">Membrane</keyword>
<dbReference type="Proteomes" id="UP001589702">
    <property type="component" value="Unassembled WGS sequence"/>
</dbReference>
<feature type="transmembrane region" description="Helical" evidence="6">
    <location>
        <begin position="287"/>
        <end position="307"/>
    </location>
</feature>
<evidence type="ECO:0000256" key="4">
    <source>
        <dbReference type="ARBA" id="ARBA00022989"/>
    </source>
</evidence>
<organism evidence="7 8">
    <name type="scientific">Arthrobacter ramosus</name>
    <dbReference type="NCBI Taxonomy" id="1672"/>
    <lineage>
        <taxon>Bacteria</taxon>
        <taxon>Bacillati</taxon>
        <taxon>Actinomycetota</taxon>
        <taxon>Actinomycetes</taxon>
        <taxon>Micrococcales</taxon>
        <taxon>Micrococcaceae</taxon>
        <taxon>Arthrobacter</taxon>
    </lineage>
</organism>
<dbReference type="CDD" id="cd06579">
    <property type="entry name" value="TM_PBP1_transp_AraH_like"/>
    <property type="match status" value="1"/>
</dbReference>
<accession>A0ABV5XZ15</accession>
<dbReference type="InterPro" id="IPR001851">
    <property type="entry name" value="ABC_transp_permease"/>
</dbReference>
<dbReference type="PANTHER" id="PTHR32196">
    <property type="entry name" value="ABC TRANSPORTER PERMEASE PROTEIN YPHD-RELATED-RELATED"/>
    <property type="match status" value="1"/>
</dbReference>
<keyword evidence="8" id="KW-1185">Reference proteome</keyword>
<feature type="transmembrane region" description="Helical" evidence="6">
    <location>
        <begin position="258"/>
        <end position="280"/>
    </location>
</feature>
<comment type="subcellular location">
    <subcellularLocation>
        <location evidence="1">Cell membrane</location>
        <topology evidence="1">Multi-pass membrane protein</topology>
    </subcellularLocation>
</comment>
<comment type="caution">
    <text evidence="7">The sequence shown here is derived from an EMBL/GenBank/DDBJ whole genome shotgun (WGS) entry which is preliminary data.</text>
</comment>
<evidence type="ECO:0000256" key="1">
    <source>
        <dbReference type="ARBA" id="ARBA00004651"/>
    </source>
</evidence>
<evidence type="ECO:0000256" key="3">
    <source>
        <dbReference type="ARBA" id="ARBA00022692"/>
    </source>
</evidence>
<feature type="transmembrane region" description="Helical" evidence="6">
    <location>
        <begin position="178"/>
        <end position="199"/>
    </location>
</feature>
<feature type="transmembrane region" description="Helical" evidence="6">
    <location>
        <begin position="139"/>
        <end position="158"/>
    </location>
</feature>
<dbReference type="PANTHER" id="PTHR32196:SF72">
    <property type="entry name" value="RIBOSE IMPORT PERMEASE PROTEIN RBSC"/>
    <property type="match status" value="1"/>
</dbReference>
<dbReference type="RefSeq" id="WP_234752149.1">
    <property type="nucleotide sequence ID" value="NZ_BAAAWN010000001.1"/>
</dbReference>
<dbReference type="EMBL" id="JBHMBC010000016">
    <property type="protein sequence ID" value="MFB9819989.1"/>
    <property type="molecule type" value="Genomic_DNA"/>
</dbReference>
<gene>
    <name evidence="7" type="ORF">ACFFP1_10810</name>
</gene>
<feature type="transmembrane region" description="Helical" evidence="6">
    <location>
        <begin position="71"/>
        <end position="104"/>
    </location>
</feature>
<proteinExistence type="predicted"/>
<evidence type="ECO:0000256" key="2">
    <source>
        <dbReference type="ARBA" id="ARBA00022475"/>
    </source>
</evidence>
<evidence type="ECO:0000256" key="5">
    <source>
        <dbReference type="ARBA" id="ARBA00023136"/>
    </source>
</evidence>
<feature type="transmembrane region" description="Helical" evidence="6">
    <location>
        <begin position="233"/>
        <end position="252"/>
    </location>
</feature>
<keyword evidence="3 6" id="KW-0812">Transmembrane</keyword>
<sequence>MSATIDRDTTPDSTVTPNVTANRRLNLRERAASLGMVWVLIILVITATILNPRFLNMGNLVNILTQNAPVGIIAVGMTFIIIAGGFDLSVAAVLAIGGVSYATLSHMMPAGPAILITLVIGFLLGLINALLITKAKVNAFIATLATASLFSGLTLLYTNSKPVSMATGGYDFLSAEDFLGAPLSVWLLAVLVAAGWFALSKTVYGRGIYAIGGNNEAARLAGLPVISLRASTYVLTAMLASLAGIVLGSVIGVGQPGVAVGVTLNSIAIVIIGGTSLLGGEGAMWRTLVGILIFGTINNVFDILAFPQATQEVALGVIVLAAVSLDAYTRSRKRSGEA</sequence>
<feature type="transmembrane region" description="Helical" evidence="6">
    <location>
        <begin position="110"/>
        <end position="132"/>
    </location>
</feature>
<dbReference type="Pfam" id="PF02653">
    <property type="entry name" value="BPD_transp_2"/>
    <property type="match status" value="1"/>
</dbReference>
<keyword evidence="4 6" id="KW-1133">Transmembrane helix</keyword>
<keyword evidence="2" id="KW-1003">Cell membrane</keyword>
<reference evidence="7 8" key="1">
    <citation type="submission" date="2024-09" db="EMBL/GenBank/DDBJ databases">
        <authorList>
            <person name="Sun Q."/>
            <person name="Mori K."/>
        </authorList>
    </citation>
    <scope>NUCLEOTIDE SEQUENCE [LARGE SCALE GENOMIC DNA]</scope>
    <source>
        <strain evidence="7 8">JCM 1334</strain>
    </source>
</reference>